<sequence>MQSTQNPAALVAVIGASASGKSSFINEIMGEVAEVGSGNSSCTDKLGKWTYDLSDGRKVTFLDTPGLNFYSEADIDRPAETTLRELEELSLTANVPIQYLFVVHNVAQDPPLSPLKYGSNRRFNSLCSRMQVHVITTHWDQLLEDEDEDPSVHHEIAIEKEESLFSPGSFLEYVRSVSPNAPLHRSGLWNLDMVPVTDHASPKDLIFKLLDVPSTKSGEQMEAQIGAEDPSPSLPDKPTEPVVIGNNRAIFMDGVVHTVRVEPSTRSDEALAVLHELHALSSSMKDHHSFARDHTQHLAEITSTMKNHQSFTSTVQLLSEERDKAKEECSRLLKEVADLQAEKIKMATSFSTSVQVLSEERDKAKAATSRLAEDFAALQDEKENVTRLLATSDAALAQQEKKLEESQVDNRRLAEDLAALQTEKENVARLLGASDAALDHTTRKMNQANAESIRLAEDLEAAEAEKENFARLHARSHAALEEQAKEVVDLTKERDSLNQSVRDLKLTLSATSSEHSACSGKILALQRDLRTSELRSRRSTNSQVYALQEAEAKLTHRTREFEKRVSDLESELKVTNNSVQEQSRELSRVYAEKEALEKKLADQELLSTFSAPRVAENNHWDDFSARKRLWEANRESVQGELESIEREKAELSSKLRSLESSWADSSRIQQMTKALRAKEWETKPIEARLRRIEQEGRDNFYDDSPQFGRN</sequence>
<name>A0A8H5FJM4_9AGAR</name>
<keyword evidence="5" id="KW-1185">Reference proteome</keyword>
<dbReference type="AlphaFoldDB" id="A0A8H5FJM4"/>
<feature type="coiled-coil region" evidence="1">
    <location>
        <begin position="396"/>
        <end position="507"/>
    </location>
</feature>
<feature type="domain" description="G" evidence="3">
    <location>
        <begin position="11"/>
        <end position="88"/>
    </location>
</feature>
<accession>A0A8H5FJM4</accession>
<dbReference type="OrthoDB" id="10366106at2759"/>
<proteinExistence type="predicted"/>
<protein>
    <recommendedName>
        <fullName evidence="3">G domain-containing protein</fullName>
    </recommendedName>
</protein>
<reference evidence="4 5" key="1">
    <citation type="journal article" date="2020" name="ISME J.">
        <title>Uncovering the hidden diversity of litter-decomposition mechanisms in mushroom-forming fungi.</title>
        <authorList>
            <person name="Floudas D."/>
            <person name="Bentzer J."/>
            <person name="Ahren D."/>
            <person name="Johansson T."/>
            <person name="Persson P."/>
            <person name="Tunlid A."/>
        </authorList>
    </citation>
    <scope>NUCLEOTIDE SEQUENCE [LARGE SCALE GENOMIC DNA]</scope>
    <source>
        <strain evidence="4 5">CBS 175.51</strain>
    </source>
</reference>
<gene>
    <name evidence="4" type="ORF">D9611_011419</name>
</gene>
<dbReference type="InterPro" id="IPR027417">
    <property type="entry name" value="P-loop_NTPase"/>
</dbReference>
<evidence type="ECO:0000313" key="4">
    <source>
        <dbReference type="EMBL" id="KAF5339640.1"/>
    </source>
</evidence>
<dbReference type="Gene3D" id="3.40.50.300">
    <property type="entry name" value="P-loop containing nucleotide triphosphate hydrolases"/>
    <property type="match status" value="1"/>
</dbReference>
<dbReference type="InterPro" id="IPR006073">
    <property type="entry name" value="GTP-bd"/>
</dbReference>
<dbReference type="SUPFAM" id="SSF52540">
    <property type="entry name" value="P-loop containing nucleoside triphosphate hydrolases"/>
    <property type="match status" value="1"/>
</dbReference>
<evidence type="ECO:0000256" key="1">
    <source>
        <dbReference type="SAM" id="Coils"/>
    </source>
</evidence>
<organism evidence="4 5">
    <name type="scientific">Ephemerocybe angulata</name>
    <dbReference type="NCBI Taxonomy" id="980116"/>
    <lineage>
        <taxon>Eukaryota</taxon>
        <taxon>Fungi</taxon>
        <taxon>Dikarya</taxon>
        <taxon>Basidiomycota</taxon>
        <taxon>Agaricomycotina</taxon>
        <taxon>Agaricomycetes</taxon>
        <taxon>Agaricomycetidae</taxon>
        <taxon>Agaricales</taxon>
        <taxon>Agaricineae</taxon>
        <taxon>Psathyrellaceae</taxon>
        <taxon>Ephemerocybe</taxon>
    </lineage>
</organism>
<dbReference type="Pfam" id="PF01926">
    <property type="entry name" value="MMR_HSR1"/>
    <property type="match status" value="1"/>
</dbReference>
<evidence type="ECO:0000256" key="2">
    <source>
        <dbReference type="SAM" id="MobiDB-lite"/>
    </source>
</evidence>
<feature type="coiled-coil region" evidence="1">
    <location>
        <begin position="308"/>
        <end position="342"/>
    </location>
</feature>
<dbReference type="Proteomes" id="UP000541558">
    <property type="component" value="Unassembled WGS sequence"/>
</dbReference>
<keyword evidence="1" id="KW-0175">Coiled coil</keyword>
<comment type="caution">
    <text evidence="4">The sequence shown here is derived from an EMBL/GenBank/DDBJ whole genome shotgun (WGS) entry which is preliminary data.</text>
</comment>
<evidence type="ECO:0000313" key="5">
    <source>
        <dbReference type="Proteomes" id="UP000541558"/>
    </source>
</evidence>
<evidence type="ECO:0000259" key="3">
    <source>
        <dbReference type="Pfam" id="PF01926"/>
    </source>
</evidence>
<feature type="coiled-coil region" evidence="1">
    <location>
        <begin position="558"/>
        <end position="661"/>
    </location>
</feature>
<dbReference type="EMBL" id="JAACJK010000007">
    <property type="protein sequence ID" value="KAF5339640.1"/>
    <property type="molecule type" value="Genomic_DNA"/>
</dbReference>
<feature type="region of interest" description="Disordered" evidence="2">
    <location>
        <begin position="218"/>
        <end position="239"/>
    </location>
</feature>
<dbReference type="GO" id="GO:0005525">
    <property type="term" value="F:GTP binding"/>
    <property type="evidence" value="ECO:0007669"/>
    <property type="project" value="InterPro"/>
</dbReference>